<keyword evidence="4" id="KW-1185">Reference proteome</keyword>
<feature type="domain" description="YtkA-like" evidence="2">
    <location>
        <begin position="25"/>
        <end position="110"/>
    </location>
</feature>
<gene>
    <name evidence="3" type="ORF">CCC_01866</name>
</gene>
<evidence type="ECO:0000256" key="1">
    <source>
        <dbReference type="SAM" id="SignalP"/>
    </source>
</evidence>
<dbReference type="OrthoDB" id="7644867at2"/>
<dbReference type="Pfam" id="PF13115">
    <property type="entry name" value="YtkA"/>
    <property type="match status" value="1"/>
</dbReference>
<evidence type="ECO:0000313" key="3">
    <source>
        <dbReference type="EMBL" id="KIL99073.1"/>
    </source>
</evidence>
<feature type="signal peptide" evidence="1">
    <location>
        <begin position="1"/>
        <end position="24"/>
    </location>
</feature>
<name>A0A0C2YVC5_PARME</name>
<dbReference type="AlphaFoldDB" id="A0A0C2YVC5"/>
<sequence length="141" mass="14591">MRLKLMAVMSMVVGLGAASSTALADPRDYRFEAVDSQVAVSSTATVAVRLIHLPDGKPVAGAILFQPRMEMPMGNMAPMPTKVAPNTPDGKGIYPFTADIGMAGPWTLTVSAKVQGEATTISGSVPFVAAAAAHSSADHKH</sequence>
<comment type="caution">
    <text evidence="3">The sequence shown here is derived from an EMBL/GenBank/DDBJ whole genome shotgun (WGS) entry which is preliminary data.</text>
</comment>
<dbReference type="EMBL" id="JXSL01000026">
    <property type="protein sequence ID" value="KIL99073.1"/>
    <property type="molecule type" value="Genomic_DNA"/>
</dbReference>
<proteinExistence type="predicted"/>
<dbReference type="RefSeq" id="WP_009871152.1">
    <property type="nucleotide sequence ID" value="NZ_JXSL01000026.1"/>
</dbReference>
<organism evidence="3 4">
    <name type="scientific">Paramagnetospirillum magnetotacticum MS-1</name>
    <dbReference type="NCBI Taxonomy" id="272627"/>
    <lineage>
        <taxon>Bacteria</taxon>
        <taxon>Pseudomonadati</taxon>
        <taxon>Pseudomonadota</taxon>
        <taxon>Alphaproteobacteria</taxon>
        <taxon>Rhodospirillales</taxon>
        <taxon>Magnetospirillaceae</taxon>
        <taxon>Paramagnetospirillum</taxon>
    </lineage>
</organism>
<dbReference type="Proteomes" id="UP000031971">
    <property type="component" value="Unassembled WGS sequence"/>
</dbReference>
<reference evidence="3 4" key="1">
    <citation type="submission" date="2015-01" db="EMBL/GenBank/DDBJ databases">
        <title>Genome Sequence of Magnetospirillum magnetotacticum Strain MS-1.</title>
        <authorList>
            <person name="Marinov G.K."/>
            <person name="Smalley M.D."/>
            <person name="DeSalvo G."/>
        </authorList>
    </citation>
    <scope>NUCLEOTIDE SEQUENCE [LARGE SCALE GENOMIC DNA]</scope>
    <source>
        <strain evidence="3 4">MS-1</strain>
    </source>
</reference>
<feature type="chain" id="PRO_5002159833" description="YtkA-like domain-containing protein" evidence="1">
    <location>
        <begin position="25"/>
        <end position="141"/>
    </location>
</feature>
<protein>
    <recommendedName>
        <fullName evidence="2">YtkA-like domain-containing protein</fullName>
    </recommendedName>
</protein>
<keyword evidence="1" id="KW-0732">Signal</keyword>
<accession>A0A0C2YVC5</accession>
<evidence type="ECO:0000313" key="4">
    <source>
        <dbReference type="Proteomes" id="UP000031971"/>
    </source>
</evidence>
<dbReference type="STRING" id="272627.CCC_01866"/>
<dbReference type="InterPro" id="IPR032693">
    <property type="entry name" value="YtkA-like_dom"/>
</dbReference>
<evidence type="ECO:0000259" key="2">
    <source>
        <dbReference type="Pfam" id="PF13115"/>
    </source>
</evidence>